<organism evidence="1 2">
    <name type="scientific">Bacillus gaemokensis</name>
    <dbReference type="NCBI Taxonomy" id="574375"/>
    <lineage>
        <taxon>Bacteria</taxon>
        <taxon>Bacillati</taxon>
        <taxon>Bacillota</taxon>
        <taxon>Bacilli</taxon>
        <taxon>Bacillales</taxon>
        <taxon>Bacillaceae</taxon>
        <taxon>Bacillus</taxon>
        <taxon>Bacillus cereus group</taxon>
    </lineage>
</organism>
<keyword evidence="2" id="KW-1185">Reference proteome</keyword>
<dbReference type="STRING" id="574375.AZF08_22915"/>
<name>A0A073K9H0_9BACI</name>
<protein>
    <submittedName>
        <fullName evidence="1">Uncharacterized protein</fullName>
    </submittedName>
</protein>
<gene>
    <name evidence="1" type="ORF">BAGA_10570</name>
</gene>
<proteinExistence type="predicted"/>
<accession>A0A073K9H0</accession>
<evidence type="ECO:0000313" key="2">
    <source>
        <dbReference type="Proteomes" id="UP000027778"/>
    </source>
</evidence>
<comment type="caution">
    <text evidence="1">The sequence shown here is derived from an EMBL/GenBank/DDBJ whole genome shotgun (WGS) entry which is preliminary data.</text>
</comment>
<dbReference type="EMBL" id="JOTM01000019">
    <property type="protein sequence ID" value="KEK23191.1"/>
    <property type="molecule type" value="Genomic_DNA"/>
</dbReference>
<reference evidence="1 2" key="1">
    <citation type="submission" date="2014-06" db="EMBL/GenBank/DDBJ databases">
        <title>Draft genome sequence of Bacillus gaemokensis JCM 15801 (MCCC 1A00707).</title>
        <authorList>
            <person name="Lai Q."/>
            <person name="Liu Y."/>
            <person name="Shao Z."/>
        </authorList>
    </citation>
    <scope>NUCLEOTIDE SEQUENCE [LARGE SCALE GENOMIC DNA]</scope>
    <source>
        <strain evidence="1 2">JCM 15801</strain>
    </source>
</reference>
<evidence type="ECO:0000313" key="1">
    <source>
        <dbReference type="EMBL" id="KEK23191.1"/>
    </source>
</evidence>
<dbReference type="AlphaFoldDB" id="A0A073K9H0"/>
<sequence length="68" mass="8097">MNGGKSPLHFVVRDTLKNRYFLNIFTLSFWESWVIHWDKGVYQVVFVGGKGLVHLNEQKNRESYFSEF</sequence>
<dbReference type="Proteomes" id="UP000027778">
    <property type="component" value="Unassembled WGS sequence"/>
</dbReference>